<dbReference type="Proteomes" id="UP000215828">
    <property type="component" value="Unassembled WGS sequence"/>
</dbReference>
<evidence type="ECO:0000313" key="1">
    <source>
        <dbReference type="EMBL" id="OYR86831.1"/>
    </source>
</evidence>
<evidence type="ECO:0000313" key="3">
    <source>
        <dbReference type="Proteomes" id="UP000215828"/>
    </source>
</evidence>
<dbReference type="EMBL" id="NGNX01000063">
    <property type="protein sequence ID" value="OYR89931.1"/>
    <property type="molecule type" value="Genomic_DNA"/>
</dbReference>
<evidence type="ECO:0000313" key="2">
    <source>
        <dbReference type="EMBL" id="OYR89931.1"/>
    </source>
</evidence>
<gene>
    <name evidence="1" type="ORF">CBF53_10275</name>
    <name evidence="2" type="ORF">CBF70_11210</name>
</gene>
<organism evidence="2 3">
    <name type="scientific">Lactobacillus taiwanensis</name>
    <dbReference type="NCBI Taxonomy" id="508451"/>
    <lineage>
        <taxon>Bacteria</taxon>
        <taxon>Bacillati</taxon>
        <taxon>Bacillota</taxon>
        <taxon>Bacilli</taxon>
        <taxon>Lactobacillales</taxon>
        <taxon>Lactobacillaceae</taxon>
        <taxon>Lactobacillus</taxon>
    </lineage>
</organism>
<protein>
    <submittedName>
        <fullName evidence="2">Uncharacterized protein</fullName>
    </submittedName>
</protein>
<dbReference type="Proteomes" id="UP000216316">
    <property type="component" value="Unassembled WGS sequence"/>
</dbReference>
<evidence type="ECO:0000313" key="4">
    <source>
        <dbReference type="Proteomes" id="UP000216316"/>
    </source>
</evidence>
<name>A0A256L946_9LACO</name>
<dbReference type="RefSeq" id="WP_256978415.1">
    <property type="nucleotide sequence ID" value="NZ_CAMSOJ010000039.1"/>
</dbReference>
<sequence>MTEETSNVQNVTENVQPVAAPATNTEKTHAVTMKTYYWSTDDVPFRVMTSNDEITANQYPLVVTAPDPSLKSPKYDWMKNEWYDISEQSYGQRLTAVAESLKTLEGSITSLQEAHKDTVQSAEASDKVMDQLQATVQQTNRMVASLSAMMVALGKNSQSNNEVAK</sequence>
<accession>A0A256L946</accession>
<keyword evidence="4" id="KW-1185">Reference proteome</keyword>
<reference evidence="2 3" key="1">
    <citation type="submission" date="2017-04" db="EMBL/GenBank/DDBJ databases">
        <authorList>
            <person name="Afonso C.L."/>
            <person name="Miller P.J."/>
            <person name="Scott M.A."/>
            <person name="Spackman E."/>
            <person name="Goraichik I."/>
            <person name="Dimitrov K.M."/>
            <person name="Suarez D.L."/>
            <person name="Swayne D.E."/>
        </authorList>
    </citation>
    <scope>NUCLEOTIDE SEQUENCE [LARGE SCALE GENOMIC DNA]</scope>
    <source>
        <strain evidence="2 3">609q</strain>
    </source>
</reference>
<proteinExistence type="predicted"/>
<dbReference type="AlphaFoldDB" id="A0A256L946"/>
<reference evidence="1" key="2">
    <citation type="submission" date="2017-05" db="EMBL/GenBank/DDBJ databases">
        <authorList>
            <person name="Lin X.B."/>
            <person name="Stothard P."/>
            <person name="Tasseva G."/>
            <person name="Walter J."/>
        </authorList>
    </citation>
    <scope>NUCLEOTIDE SEQUENCE</scope>
    <source>
        <strain evidence="1">609u</strain>
    </source>
</reference>
<dbReference type="EMBL" id="NGNV01000063">
    <property type="protein sequence ID" value="OYR86831.1"/>
    <property type="molecule type" value="Genomic_DNA"/>
</dbReference>
<reference evidence="3 4" key="3">
    <citation type="submission" date="2017-09" db="EMBL/GenBank/DDBJ databases">
        <title>Tripartite evolution among Lactobacillus johnsonii, Lactobacillus taiwanensis, Lactobacillus reuteri and their rodent host.</title>
        <authorList>
            <person name="Wang T."/>
            <person name="Knowles S."/>
            <person name="Cheng C."/>
        </authorList>
    </citation>
    <scope>NUCLEOTIDE SEQUENCE [LARGE SCALE GENOMIC DNA]</scope>
    <source>
        <strain evidence="2 3">609q</strain>
        <strain evidence="1 4">609u</strain>
    </source>
</reference>
<comment type="caution">
    <text evidence="2">The sequence shown here is derived from an EMBL/GenBank/DDBJ whole genome shotgun (WGS) entry which is preliminary data.</text>
</comment>